<dbReference type="PANTHER" id="PTHR26451">
    <property type="entry name" value="G_PROTEIN_RECEP_F1_2 DOMAIN-CONTAINING PROTEIN"/>
    <property type="match status" value="1"/>
</dbReference>
<keyword evidence="6 14" id="KW-1133">Transmembrane helix</keyword>
<feature type="region of interest" description="Disordered" evidence="13">
    <location>
        <begin position="1"/>
        <end position="39"/>
    </location>
</feature>
<evidence type="ECO:0000256" key="8">
    <source>
        <dbReference type="ARBA" id="ARBA00023136"/>
    </source>
</evidence>
<dbReference type="InterPro" id="IPR000725">
    <property type="entry name" value="Olfact_rcpt"/>
</dbReference>
<dbReference type="SUPFAM" id="SSF81321">
    <property type="entry name" value="Family A G protein-coupled receptor-like"/>
    <property type="match status" value="1"/>
</dbReference>
<dbReference type="Pfam" id="PF13853">
    <property type="entry name" value="7tm_4"/>
    <property type="match status" value="1"/>
</dbReference>
<dbReference type="PRINTS" id="PR00245">
    <property type="entry name" value="OLFACTORYR"/>
</dbReference>
<keyword evidence="2" id="KW-1003">Cell membrane</keyword>
<dbReference type="PROSITE" id="PS50262">
    <property type="entry name" value="G_PROTEIN_RECEP_F1_2"/>
    <property type="match status" value="1"/>
</dbReference>
<feature type="region of interest" description="Disordered" evidence="13">
    <location>
        <begin position="138"/>
        <end position="165"/>
    </location>
</feature>
<feature type="transmembrane region" description="Helical" evidence="14">
    <location>
        <begin position="637"/>
        <end position="656"/>
    </location>
</feature>
<gene>
    <name evidence="16" type="ORF">CCH79_00016176</name>
</gene>
<dbReference type="InterPro" id="IPR052921">
    <property type="entry name" value="GPCR1_Superfamily_Member"/>
</dbReference>
<evidence type="ECO:0000256" key="7">
    <source>
        <dbReference type="ARBA" id="ARBA00023040"/>
    </source>
</evidence>
<dbReference type="InterPro" id="IPR017452">
    <property type="entry name" value="GPCR_Rhodpsn_7TM"/>
</dbReference>
<dbReference type="PANTHER" id="PTHR26451:SF109">
    <property type="entry name" value="ODORANT RECEPTOR-RELATED"/>
    <property type="match status" value="1"/>
</dbReference>
<dbReference type="Proteomes" id="UP000250572">
    <property type="component" value="Unassembled WGS sequence"/>
</dbReference>
<keyword evidence="8 14" id="KW-0472">Membrane</keyword>
<evidence type="ECO:0000256" key="4">
    <source>
        <dbReference type="ARBA" id="ARBA00022692"/>
    </source>
</evidence>
<evidence type="ECO:0000256" key="11">
    <source>
        <dbReference type="ARBA" id="ARBA00023180"/>
    </source>
</evidence>
<keyword evidence="7" id="KW-0297">G-protein coupled receptor</keyword>
<evidence type="ECO:0000256" key="14">
    <source>
        <dbReference type="SAM" id="Phobius"/>
    </source>
</evidence>
<feature type="domain" description="G-protein coupled receptors family 1 profile" evidence="15">
    <location>
        <begin position="432"/>
        <end position="682"/>
    </location>
</feature>
<evidence type="ECO:0000256" key="13">
    <source>
        <dbReference type="SAM" id="MobiDB-lite"/>
    </source>
</evidence>
<feature type="transmembrane region" description="Helical" evidence="14">
    <location>
        <begin position="292"/>
        <end position="325"/>
    </location>
</feature>
<dbReference type="GO" id="GO:0004984">
    <property type="term" value="F:olfactory receptor activity"/>
    <property type="evidence" value="ECO:0007669"/>
    <property type="project" value="InterPro"/>
</dbReference>
<feature type="transmembrane region" description="Helical" evidence="14">
    <location>
        <begin position="418"/>
        <end position="439"/>
    </location>
</feature>
<feature type="transmembrane region" description="Helical" evidence="14">
    <location>
        <begin position="534"/>
        <end position="557"/>
    </location>
</feature>
<keyword evidence="4 14" id="KW-0812">Transmembrane</keyword>
<evidence type="ECO:0000256" key="2">
    <source>
        <dbReference type="ARBA" id="ARBA00022475"/>
    </source>
</evidence>
<name>A0A315VM89_GAMAF</name>
<keyword evidence="10" id="KW-0675">Receptor</keyword>
<evidence type="ECO:0000256" key="1">
    <source>
        <dbReference type="ARBA" id="ARBA00004651"/>
    </source>
</evidence>
<keyword evidence="9" id="KW-1015">Disulfide bond</keyword>
<dbReference type="GO" id="GO:0004930">
    <property type="term" value="F:G protein-coupled receptor activity"/>
    <property type="evidence" value="ECO:0007669"/>
    <property type="project" value="UniProtKB-KW"/>
</dbReference>
<dbReference type="AlphaFoldDB" id="A0A315VM89"/>
<dbReference type="GO" id="GO:0005886">
    <property type="term" value="C:plasma membrane"/>
    <property type="evidence" value="ECO:0007669"/>
    <property type="project" value="UniProtKB-SubCell"/>
</dbReference>
<evidence type="ECO:0000256" key="9">
    <source>
        <dbReference type="ARBA" id="ARBA00023157"/>
    </source>
</evidence>
<dbReference type="EMBL" id="NHOQ01001398">
    <property type="protein sequence ID" value="PWA24680.1"/>
    <property type="molecule type" value="Genomic_DNA"/>
</dbReference>
<dbReference type="GO" id="GO:0005549">
    <property type="term" value="F:odorant binding"/>
    <property type="evidence" value="ECO:0007669"/>
    <property type="project" value="TreeGrafter"/>
</dbReference>
<feature type="compositionally biased region" description="Basic and acidic residues" evidence="13">
    <location>
        <begin position="8"/>
        <end position="22"/>
    </location>
</feature>
<evidence type="ECO:0000313" key="16">
    <source>
        <dbReference type="EMBL" id="PWA24680.1"/>
    </source>
</evidence>
<keyword evidence="12" id="KW-0807">Transducer</keyword>
<evidence type="ECO:0000256" key="3">
    <source>
        <dbReference type="ARBA" id="ARBA00022606"/>
    </source>
</evidence>
<evidence type="ECO:0000256" key="6">
    <source>
        <dbReference type="ARBA" id="ARBA00022989"/>
    </source>
</evidence>
<feature type="transmembrane region" description="Helical" evidence="14">
    <location>
        <begin position="592"/>
        <end position="616"/>
    </location>
</feature>
<keyword evidence="11" id="KW-0325">Glycoprotein</keyword>
<sequence length="707" mass="77024">MEASVNYDQKDHASIGDQNKQEGEEEEEEQREPGELGDHQPLQLQRKAVEAALSTALGQRGGRPGADWWLRLELVVGWSVLSRGTGKRNKNQQRIRTEMFSENNLSGVEQLGQKPFHLFGLNAVDDGVQAAGDDRLAVTGQTDNSDPAVGDNDAADGGCQEEHSEGQTVDVIDNHTLTGQLEHSEAPELEAFAQHHNFTEDSALLEKIVKTASGGSAILDKRNLEARSADSDMRSRSYPPISYSSAKVYRATVPSCSLMRDVCLADQPTRLSRNGVGEKGGEVITPKIEVMVLILTVLVLTVLGVVLLSLVLLGLILMVLVLASWDSPAERVGLISTVNASMVPLVPLRSQISPWSGLKRIFCLHAFHQSGGPERVSGVNWANLLTDGAEASEEEVSAIRDLLLLEGLKVTPYSSVPAFILLLLIYVFVMLANVGLVTMISLQRSLHQPMFLLFCNMGANDVLGASTIIPPVLSTVFTPTAQRYIRYSSCVLQAFFGHFHASVVHTVLMIMAFDRYVAVCKPLHYAAIMTSRMVVKLSVSAWAVCLVLVVVLVGLSVRLSRCRAVVLNPFCDNPSLFKLSCESTLANDVYGLAYTVVLLGSSLGSITLTYLRIAVACLTSRSKTNSARALQTCSTHLVLYLITFLSGALIIVLHRFPGLSDQRKMASILFHVVPPAMNAIIYGLQIKAVRQRIFILFTKNTTSNMKG</sequence>
<dbReference type="FunFam" id="1.20.1070.10:FF:000024">
    <property type="entry name" value="Olfactory receptor"/>
    <property type="match status" value="1"/>
</dbReference>
<dbReference type="Gene3D" id="1.20.1070.10">
    <property type="entry name" value="Rhodopsin 7-helix transmembrane proteins"/>
    <property type="match status" value="1"/>
</dbReference>
<evidence type="ECO:0000313" key="17">
    <source>
        <dbReference type="Proteomes" id="UP000250572"/>
    </source>
</evidence>
<comment type="caution">
    <text evidence="16">The sequence shown here is derived from an EMBL/GenBank/DDBJ whole genome shotgun (WGS) entry which is preliminary data.</text>
</comment>
<feature type="transmembrane region" description="Helical" evidence="14">
    <location>
        <begin position="668"/>
        <end position="684"/>
    </location>
</feature>
<keyword evidence="17" id="KW-1185">Reference proteome</keyword>
<evidence type="ECO:0000256" key="12">
    <source>
        <dbReference type="ARBA" id="ARBA00023224"/>
    </source>
</evidence>
<proteinExistence type="predicted"/>
<evidence type="ECO:0000256" key="10">
    <source>
        <dbReference type="ARBA" id="ARBA00023170"/>
    </source>
</evidence>
<keyword evidence="3" id="KW-0716">Sensory transduction</keyword>
<dbReference type="STRING" id="33528.ENSGAFP00000001728"/>
<feature type="transmembrane region" description="Helical" evidence="14">
    <location>
        <begin position="451"/>
        <end position="473"/>
    </location>
</feature>
<accession>A0A315VM89</accession>
<keyword evidence="5" id="KW-0552">Olfaction</keyword>
<protein>
    <recommendedName>
        <fullName evidence="15">G-protein coupled receptors family 1 profile domain-containing protein</fullName>
    </recommendedName>
</protein>
<organism evidence="16 17">
    <name type="scientific">Gambusia affinis</name>
    <name type="common">Western mosquitofish</name>
    <name type="synonym">Heterandria affinis</name>
    <dbReference type="NCBI Taxonomy" id="33528"/>
    <lineage>
        <taxon>Eukaryota</taxon>
        <taxon>Metazoa</taxon>
        <taxon>Chordata</taxon>
        <taxon>Craniata</taxon>
        <taxon>Vertebrata</taxon>
        <taxon>Euteleostomi</taxon>
        <taxon>Actinopterygii</taxon>
        <taxon>Neopterygii</taxon>
        <taxon>Teleostei</taxon>
        <taxon>Neoteleostei</taxon>
        <taxon>Acanthomorphata</taxon>
        <taxon>Ovalentaria</taxon>
        <taxon>Atherinomorphae</taxon>
        <taxon>Cyprinodontiformes</taxon>
        <taxon>Poeciliidae</taxon>
        <taxon>Poeciliinae</taxon>
        <taxon>Gambusia</taxon>
    </lineage>
</organism>
<evidence type="ECO:0000256" key="5">
    <source>
        <dbReference type="ARBA" id="ARBA00022725"/>
    </source>
</evidence>
<reference evidence="16 17" key="1">
    <citation type="journal article" date="2018" name="G3 (Bethesda)">
        <title>A High-Quality Reference Genome for the Invasive Mosquitofish Gambusia affinis Using a Chicago Library.</title>
        <authorList>
            <person name="Hoffberg S.L."/>
            <person name="Troendle N.J."/>
            <person name="Glenn T.C."/>
            <person name="Mahmud O."/>
            <person name="Louha S."/>
            <person name="Chalopin D."/>
            <person name="Bennetzen J.L."/>
            <person name="Mauricio R."/>
        </authorList>
    </citation>
    <scope>NUCLEOTIDE SEQUENCE [LARGE SCALE GENOMIC DNA]</scope>
    <source>
        <strain evidence="16">NE01/NJP1002.9</strain>
        <tissue evidence="16">Muscle</tissue>
    </source>
</reference>
<feature type="transmembrane region" description="Helical" evidence="14">
    <location>
        <begin position="493"/>
        <end position="513"/>
    </location>
</feature>
<comment type="subcellular location">
    <subcellularLocation>
        <location evidence="1">Cell membrane</location>
        <topology evidence="1">Multi-pass membrane protein</topology>
    </subcellularLocation>
</comment>
<evidence type="ECO:0000259" key="15">
    <source>
        <dbReference type="PROSITE" id="PS50262"/>
    </source>
</evidence>